<dbReference type="Proteomes" id="UP001154265">
    <property type="component" value="Unassembled WGS sequence"/>
</dbReference>
<comment type="caution">
    <text evidence="3">The sequence shown here is derived from an EMBL/GenBank/DDBJ whole genome shotgun (WGS) entry which is preliminary data.</text>
</comment>
<dbReference type="EMBL" id="JAKKUT010000002">
    <property type="protein sequence ID" value="MDG2990287.1"/>
    <property type="molecule type" value="Genomic_DNA"/>
</dbReference>
<keyword evidence="4" id="KW-1185">Reference proteome</keyword>
<evidence type="ECO:0000259" key="1">
    <source>
        <dbReference type="Pfam" id="PF00534"/>
    </source>
</evidence>
<gene>
    <name evidence="3" type="ORF">L3556_04955</name>
</gene>
<dbReference type="SUPFAM" id="SSF53756">
    <property type="entry name" value="UDP-Glycosyltransferase/glycogen phosphorylase"/>
    <property type="match status" value="1"/>
</dbReference>
<sequence>MTHILYVLPYLGQGGTEKQALSLIQALGDRYDLSLLAPDGPGAAPFRALSIPQATFTRWDFNFFKGFFEVLRALRAMHRQKKIDLVHIHGAHELMIPCRWVLRHTPMIFTVHGYHGSGALFSYRTSAWLSQWLAQGVITVCQAEDDLLRRFGLAGPKRHLIYNGVPQPKLEPEKTRAWAQTLHLQPDQQLIIGTAARLNPVKGLTYLIQAFAQLSGEHLRLVIAGTGDLEADLKQEADDLGVGDRTIFTGYVADLANLMQVFDIFVLPSLEEACSLACAEAMAQGKPIVGTNVGGIPEQVADKINGFIVPPQDATALAEKLGQLVADPELRHRFGQNSGDRYRDNFSLATMVAQTTQLYDQFIQP</sequence>
<dbReference type="InterPro" id="IPR001296">
    <property type="entry name" value="Glyco_trans_1"/>
</dbReference>
<evidence type="ECO:0000313" key="4">
    <source>
        <dbReference type="Proteomes" id="UP001154265"/>
    </source>
</evidence>
<organism evidence="3 4">
    <name type="scientific">Candidatus Synechococcus calcipolaris G9</name>
    <dbReference type="NCBI Taxonomy" id="1497997"/>
    <lineage>
        <taxon>Bacteria</taxon>
        <taxon>Bacillati</taxon>
        <taxon>Cyanobacteriota</taxon>
        <taxon>Cyanophyceae</taxon>
        <taxon>Synechococcales</taxon>
        <taxon>Synechococcaceae</taxon>
        <taxon>Synechococcus</taxon>
    </lineage>
</organism>
<dbReference type="CDD" id="cd03801">
    <property type="entry name" value="GT4_PimA-like"/>
    <property type="match status" value="1"/>
</dbReference>
<dbReference type="Pfam" id="PF00534">
    <property type="entry name" value="Glycos_transf_1"/>
    <property type="match status" value="1"/>
</dbReference>
<name>A0ABT6EX31_9SYNE</name>
<proteinExistence type="predicted"/>
<evidence type="ECO:0000259" key="2">
    <source>
        <dbReference type="Pfam" id="PF13439"/>
    </source>
</evidence>
<accession>A0ABT6EX31</accession>
<feature type="domain" description="Glycosyltransferase subfamily 4-like N-terminal" evidence="2">
    <location>
        <begin position="14"/>
        <end position="165"/>
    </location>
</feature>
<dbReference type="PANTHER" id="PTHR12526">
    <property type="entry name" value="GLYCOSYLTRANSFERASE"/>
    <property type="match status" value="1"/>
</dbReference>
<reference evidence="3" key="1">
    <citation type="journal article" date="2022" name="Genome Biol. Evol.">
        <title>A New Gene Family Diagnostic for Intracellular Biomineralization of Amorphous Ca Carbonates by Cyanobacteria.</title>
        <authorList>
            <person name="Benzerara K."/>
            <person name="Duprat E."/>
            <person name="Bitard-Feildel T."/>
            <person name="Caumes G."/>
            <person name="Cassier-Chauvat C."/>
            <person name="Chauvat F."/>
            <person name="Dezi M."/>
            <person name="Diop S.I."/>
            <person name="Gaschignard G."/>
            <person name="Gorgen S."/>
            <person name="Gugger M."/>
            <person name="Lopez-Garcia P."/>
            <person name="Millet M."/>
            <person name="Skouri-Panet F."/>
            <person name="Moreira D."/>
            <person name="Callebaut I."/>
        </authorList>
    </citation>
    <scope>NUCLEOTIDE SEQUENCE</scope>
    <source>
        <strain evidence="3">G9</strain>
    </source>
</reference>
<evidence type="ECO:0000313" key="3">
    <source>
        <dbReference type="EMBL" id="MDG2990287.1"/>
    </source>
</evidence>
<dbReference type="RefSeq" id="WP_277866200.1">
    <property type="nucleotide sequence ID" value="NZ_JAKKUT010000002.1"/>
</dbReference>
<feature type="domain" description="Glycosyl transferase family 1" evidence="1">
    <location>
        <begin position="185"/>
        <end position="338"/>
    </location>
</feature>
<protein>
    <submittedName>
        <fullName evidence="3">Glycosyltransferase family 4 protein</fullName>
    </submittedName>
</protein>
<dbReference type="Pfam" id="PF13439">
    <property type="entry name" value="Glyco_transf_4"/>
    <property type="match status" value="1"/>
</dbReference>
<dbReference type="InterPro" id="IPR028098">
    <property type="entry name" value="Glyco_trans_4-like_N"/>
</dbReference>
<reference evidence="3" key="2">
    <citation type="submission" date="2022-01" db="EMBL/GenBank/DDBJ databases">
        <authorList>
            <person name="Zivanovic Y."/>
            <person name="Moreira D."/>
            <person name="Lopez-Garcia P."/>
        </authorList>
    </citation>
    <scope>NUCLEOTIDE SEQUENCE</scope>
    <source>
        <strain evidence="3">G9</strain>
    </source>
</reference>
<dbReference type="Gene3D" id="3.40.50.2000">
    <property type="entry name" value="Glycogen Phosphorylase B"/>
    <property type="match status" value="2"/>
</dbReference>